<accession>A0A447MXR5</accession>
<organism evidence="1 2">
    <name type="scientific">Salmonella enterica I</name>
    <dbReference type="NCBI Taxonomy" id="59201"/>
    <lineage>
        <taxon>Bacteria</taxon>
        <taxon>Pseudomonadati</taxon>
        <taxon>Pseudomonadota</taxon>
        <taxon>Gammaproteobacteria</taxon>
        <taxon>Enterobacterales</taxon>
        <taxon>Enterobacteriaceae</taxon>
        <taxon>Salmonella</taxon>
    </lineage>
</organism>
<reference evidence="1 2" key="1">
    <citation type="submission" date="2018-12" db="EMBL/GenBank/DDBJ databases">
        <authorList>
            <consortium name="Pathogen Informatics"/>
        </authorList>
    </citation>
    <scope>NUCLEOTIDE SEQUENCE [LARGE SCALE GENOMIC DNA]</scope>
    <source>
        <strain evidence="1 2">NCTC129</strain>
    </source>
</reference>
<dbReference type="Proteomes" id="UP000282086">
    <property type="component" value="Chromosome"/>
</dbReference>
<sequence length="97" mass="10759">MNVVFLHRSQLVKRARQAVPKKKLETEGCRCNDLTFCAPETAVGLEAAGDVFAIKQIIDMKGNVGACHAYARKVITYQCIDNRITPYFKGVCRIAIA</sequence>
<evidence type="ECO:0000313" key="2">
    <source>
        <dbReference type="Proteomes" id="UP000282086"/>
    </source>
</evidence>
<proteinExistence type="predicted"/>
<name>A0A447MXR5_SALET</name>
<dbReference type="EMBL" id="LR134140">
    <property type="protein sequence ID" value="VDZ95853.1"/>
    <property type="molecule type" value="Genomic_DNA"/>
</dbReference>
<protein>
    <submittedName>
        <fullName evidence="1">Uncharacterized protein</fullName>
    </submittedName>
</protein>
<gene>
    <name evidence="1" type="ORF">NCTC129_01990</name>
</gene>
<evidence type="ECO:0000313" key="1">
    <source>
        <dbReference type="EMBL" id="VDZ95853.1"/>
    </source>
</evidence>
<dbReference type="AlphaFoldDB" id="A0A447MXR5"/>